<accession>D8SC67</accession>
<comment type="subunit">
    <text evidence="6">The glycine cleavage system is composed of four proteins: P, T, L and H.</text>
</comment>
<dbReference type="NCBIfam" id="NF002270">
    <property type="entry name" value="PRK01202.1"/>
    <property type="match status" value="1"/>
</dbReference>
<dbReference type="Gramene" id="EFJ18033">
    <property type="protein sequence ID" value="EFJ18033"/>
    <property type="gene ID" value="SELMODRAFT_113331"/>
</dbReference>
<evidence type="ECO:0000256" key="3">
    <source>
        <dbReference type="ARBA" id="ARBA00022823"/>
    </source>
</evidence>
<keyword evidence="4 6" id="KW-0496">Mitochondrion</keyword>
<evidence type="ECO:0000256" key="5">
    <source>
        <dbReference type="PIRSR" id="PIRSR617453-50"/>
    </source>
</evidence>
<organism evidence="9">
    <name type="scientific">Selaginella moellendorffii</name>
    <name type="common">Spikemoss</name>
    <dbReference type="NCBI Taxonomy" id="88036"/>
    <lineage>
        <taxon>Eukaryota</taxon>
        <taxon>Viridiplantae</taxon>
        <taxon>Streptophyta</taxon>
        <taxon>Embryophyta</taxon>
        <taxon>Tracheophyta</taxon>
        <taxon>Lycopodiopsida</taxon>
        <taxon>Selaginellales</taxon>
        <taxon>Selaginellaceae</taxon>
        <taxon>Selaginella</taxon>
    </lineage>
</organism>
<protein>
    <recommendedName>
        <fullName evidence="6">Glycine cleavage system H protein</fullName>
    </recommendedName>
</protein>
<comment type="similarity">
    <text evidence="2 6">Belongs to the GcvH family.</text>
</comment>
<dbReference type="AlphaFoldDB" id="D8SC67"/>
<feature type="modified residue" description="N6-lipoyllysine" evidence="5">
    <location>
        <position position="98"/>
    </location>
</feature>
<dbReference type="OMA" id="HEWVEMV"/>
<proteinExistence type="inferred from homology"/>
<dbReference type="NCBIfam" id="TIGR00527">
    <property type="entry name" value="gcvH"/>
    <property type="match status" value="1"/>
</dbReference>
<dbReference type="HAMAP" id="MF_00272">
    <property type="entry name" value="GcvH"/>
    <property type="match status" value="1"/>
</dbReference>
<dbReference type="Gene3D" id="2.40.50.100">
    <property type="match status" value="1"/>
</dbReference>
<dbReference type="GO" id="GO:0005960">
    <property type="term" value="C:glycine cleavage complex"/>
    <property type="evidence" value="ECO:0000318"/>
    <property type="project" value="GO_Central"/>
</dbReference>
<evidence type="ECO:0000256" key="1">
    <source>
        <dbReference type="ARBA" id="ARBA00004173"/>
    </source>
</evidence>
<dbReference type="CDD" id="cd06848">
    <property type="entry name" value="GCS_H"/>
    <property type="match status" value="1"/>
</dbReference>
<evidence type="ECO:0000256" key="4">
    <source>
        <dbReference type="ARBA" id="ARBA00023128"/>
    </source>
</evidence>
<dbReference type="InParanoid" id="D8SC67"/>
<keyword evidence="3 5" id="KW-0450">Lipoyl</keyword>
<evidence type="ECO:0000313" key="9">
    <source>
        <dbReference type="Proteomes" id="UP000001514"/>
    </source>
</evidence>
<gene>
    <name evidence="8" type="ORF">SELMODRAFT_113331</name>
</gene>
<dbReference type="SUPFAM" id="SSF51230">
    <property type="entry name" value="Single hybrid motif"/>
    <property type="match status" value="1"/>
</dbReference>
<evidence type="ECO:0000313" key="8">
    <source>
        <dbReference type="EMBL" id="EFJ18033.1"/>
    </source>
</evidence>
<dbReference type="Pfam" id="PF01597">
    <property type="entry name" value="GCV_H"/>
    <property type="match status" value="1"/>
</dbReference>
<comment type="function">
    <text evidence="6">The H protein shuttles the methylamine group of glycine from the P protein to the T protein.</text>
</comment>
<evidence type="ECO:0000256" key="6">
    <source>
        <dbReference type="RuleBase" id="RU364055"/>
    </source>
</evidence>
<evidence type="ECO:0000256" key="2">
    <source>
        <dbReference type="ARBA" id="ARBA00009249"/>
    </source>
</evidence>
<dbReference type="InterPro" id="IPR033753">
    <property type="entry name" value="GCV_H/Fam206"/>
</dbReference>
<dbReference type="KEGG" id="smo:SELMODRAFT_113331"/>
<dbReference type="HOGENOM" id="CLU_097408_1_1_1"/>
<dbReference type="PANTHER" id="PTHR11715">
    <property type="entry name" value="GLYCINE CLEAVAGE SYSTEM H PROTEIN"/>
    <property type="match status" value="1"/>
</dbReference>
<reference evidence="8 9" key="1">
    <citation type="journal article" date="2011" name="Science">
        <title>The Selaginella genome identifies genetic changes associated with the evolution of vascular plants.</title>
        <authorList>
            <person name="Banks J.A."/>
            <person name="Nishiyama T."/>
            <person name="Hasebe M."/>
            <person name="Bowman J.L."/>
            <person name="Gribskov M."/>
            <person name="dePamphilis C."/>
            <person name="Albert V.A."/>
            <person name="Aono N."/>
            <person name="Aoyama T."/>
            <person name="Ambrose B.A."/>
            <person name="Ashton N.W."/>
            <person name="Axtell M.J."/>
            <person name="Barker E."/>
            <person name="Barker M.S."/>
            <person name="Bennetzen J.L."/>
            <person name="Bonawitz N.D."/>
            <person name="Chapple C."/>
            <person name="Cheng C."/>
            <person name="Correa L.G."/>
            <person name="Dacre M."/>
            <person name="DeBarry J."/>
            <person name="Dreyer I."/>
            <person name="Elias M."/>
            <person name="Engstrom E.M."/>
            <person name="Estelle M."/>
            <person name="Feng L."/>
            <person name="Finet C."/>
            <person name="Floyd S.K."/>
            <person name="Frommer W.B."/>
            <person name="Fujita T."/>
            <person name="Gramzow L."/>
            <person name="Gutensohn M."/>
            <person name="Harholt J."/>
            <person name="Hattori M."/>
            <person name="Heyl A."/>
            <person name="Hirai T."/>
            <person name="Hiwatashi Y."/>
            <person name="Ishikawa M."/>
            <person name="Iwata M."/>
            <person name="Karol K.G."/>
            <person name="Koehler B."/>
            <person name="Kolukisaoglu U."/>
            <person name="Kubo M."/>
            <person name="Kurata T."/>
            <person name="Lalonde S."/>
            <person name="Li K."/>
            <person name="Li Y."/>
            <person name="Litt A."/>
            <person name="Lyons E."/>
            <person name="Manning G."/>
            <person name="Maruyama T."/>
            <person name="Michael T.P."/>
            <person name="Mikami K."/>
            <person name="Miyazaki S."/>
            <person name="Morinaga S."/>
            <person name="Murata T."/>
            <person name="Mueller-Roeber B."/>
            <person name="Nelson D.R."/>
            <person name="Obara M."/>
            <person name="Oguri Y."/>
            <person name="Olmstead R.G."/>
            <person name="Onodera N."/>
            <person name="Petersen B.L."/>
            <person name="Pils B."/>
            <person name="Prigge M."/>
            <person name="Rensing S.A."/>
            <person name="Riano-Pachon D.M."/>
            <person name="Roberts A.W."/>
            <person name="Sato Y."/>
            <person name="Scheller H.V."/>
            <person name="Schulz B."/>
            <person name="Schulz C."/>
            <person name="Shakirov E.V."/>
            <person name="Shibagaki N."/>
            <person name="Shinohara N."/>
            <person name="Shippen D.E."/>
            <person name="Soerensen I."/>
            <person name="Sotooka R."/>
            <person name="Sugimoto N."/>
            <person name="Sugita M."/>
            <person name="Sumikawa N."/>
            <person name="Tanurdzic M."/>
            <person name="Theissen G."/>
            <person name="Ulvskov P."/>
            <person name="Wakazuki S."/>
            <person name="Weng J.K."/>
            <person name="Willats W.W."/>
            <person name="Wipf D."/>
            <person name="Wolf P.G."/>
            <person name="Yang L."/>
            <person name="Zimmer A.D."/>
            <person name="Zhu Q."/>
            <person name="Mitros T."/>
            <person name="Hellsten U."/>
            <person name="Loque D."/>
            <person name="Otillar R."/>
            <person name="Salamov A."/>
            <person name="Schmutz J."/>
            <person name="Shapiro H."/>
            <person name="Lindquist E."/>
            <person name="Lucas S."/>
            <person name="Rokhsar D."/>
            <person name="Grigoriev I.V."/>
        </authorList>
    </citation>
    <scope>NUCLEOTIDE SEQUENCE [LARGE SCALE GENOMIC DNA]</scope>
</reference>
<dbReference type="GO" id="GO:0019464">
    <property type="term" value="P:glycine decarboxylation via glycine cleavage system"/>
    <property type="evidence" value="ECO:0000318"/>
    <property type="project" value="GO_Central"/>
</dbReference>
<dbReference type="InterPro" id="IPR017453">
    <property type="entry name" value="GCV_H_sub"/>
</dbReference>
<dbReference type="InterPro" id="IPR002930">
    <property type="entry name" value="GCV_H"/>
</dbReference>
<dbReference type="STRING" id="88036.D8SC67"/>
<dbReference type="PROSITE" id="PS50968">
    <property type="entry name" value="BIOTINYL_LIPOYL"/>
    <property type="match status" value="1"/>
</dbReference>
<dbReference type="PANTHER" id="PTHR11715:SF3">
    <property type="entry name" value="GLYCINE CLEAVAGE SYSTEM H PROTEIN-RELATED"/>
    <property type="match status" value="1"/>
</dbReference>
<dbReference type="GO" id="GO:0005739">
    <property type="term" value="C:mitochondrion"/>
    <property type="evidence" value="ECO:0000318"/>
    <property type="project" value="GO_Central"/>
</dbReference>
<keyword evidence="9" id="KW-1185">Reference proteome</keyword>
<dbReference type="EMBL" id="GL377611">
    <property type="protein sequence ID" value="EFJ18033.1"/>
    <property type="molecule type" value="Genomic_DNA"/>
</dbReference>
<comment type="subcellular location">
    <subcellularLocation>
        <location evidence="1 6">Mitochondrion</location>
    </subcellularLocation>
</comment>
<feature type="domain" description="Lipoyl-binding" evidence="7">
    <location>
        <begin position="57"/>
        <end position="139"/>
    </location>
</feature>
<sequence>MALRSMAAQAATILRIRCQPHLAQALAIPLARGFATPIPQDLKFLESHEWVKVESGTGTVGISDHAQHELGDVVFADLPEVGSSVTKGKNFGVVESVKACSDIYSPVSGEVIEVNEEVKQTPALVNKNAFGEGWLIKVKMSNVSDLDGLMDPAAYEEHVKSGGH</sequence>
<dbReference type="Proteomes" id="UP000001514">
    <property type="component" value="Unassembled WGS sequence"/>
</dbReference>
<dbReference type="InterPro" id="IPR011053">
    <property type="entry name" value="Single_hybrid_motif"/>
</dbReference>
<comment type="cofactor">
    <cofactor evidence="6">
        <name>(R)-lipoate</name>
        <dbReference type="ChEBI" id="CHEBI:83088"/>
    </cofactor>
    <text evidence="6">Binds 1 lipoyl cofactor covalently.</text>
</comment>
<evidence type="ECO:0000259" key="7">
    <source>
        <dbReference type="PROSITE" id="PS50968"/>
    </source>
</evidence>
<keyword evidence="6" id="KW-0809">Transit peptide</keyword>
<dbReference type="eggNOG" id="KOG3373">
    <property type="taxonomic scope" value="Eukaryota"/>
</dbReference>
<name>D8SC67_SELML</name>
<dbReference type="OrthoDB" id="10264154at2759"/>
<dbReference type="InterPro" id="IPR000089">
    <property type="entry name" value="Biotin_lipoyl"/>
</dbReference>
<dbReference type="FunCoup" id="D8SC67">
    <property type="interactions" value="3629"/>
</dbReference>